<feature type="transmembrane region" description="Helical" evidence="2">
    <location>
        <begin position="1374"/>
        <end position="1399"/>
    </location>
</feature>
<comment type="caution">
    <text evidence="3">The sequence shown here is derived from an EMBL/GenBank/DDBJ whole genome shotgun (WGS) entry which is preliminary data.</text>
</comment>
<proteinExistence type="predicted"/>
<feature type="transmembrane region" description="Helical" evidence="2">
    <location>
        <begin position="1889"/>
        <end position="1910"/>
    </location>
</feature>
<dbReference type="Proteomes" id="UP001190700">
    <property type="component" value="Unassembled WGS sequence"/>
</dbReference>
<dbReference type="SMART" id="SM00710">
    <property type="entry name" value="PbH1"/>
    <property type="match status" value="9"/>
</dbReference>
<keyword evidence="2" id="KW-0812">Transmembrane</keyword>
<evidence type="ECO:0000256" key="1">
    <source>
        <dbReference type="SAM" id="MobiDB-lite"/>
    </source>
</evidence>
<feature type="transmembrane region" description="Helical" evidence="2">
    <location>
        <begin position="1612"/>
        <end position="1631"/>
    </location>
</feature>
<feature type="transmembrane region" description="Helical" evidence="2">
    <location>
        <begin position="1429"/>
        <end position="1448"/>
    </location>
</feature>
<organism evidence="3 4">
    <name type="scientific">Cymbomonas tetramitiformis</name>
    <dbReference type="NCBI Taxonomy" id="36881"/>
    <lineage>
        <taxon>Eukaryota</taxon>
        <taxon>Viridiplantae</taxon>
        <taxon>Chlorophyta</taxon>
        <taxon>Pyramimonadophyceae</taxon>
        <taxon>Pyramimonadales</taxon>
        <taxon>Pyramimonadaceae</taxon>
        <taxon>Cymbomonas</taxon>
    </lineage>
</organism>
<dbReference type="InterPro" id="IPR006626">
    <property type="entry name" value="PbH1"/>
</dbReference>
<dbReference type="PANTHER" id="PTHR11319">
    <property type="entry name" value="G PROTEIN-COUPLED RECEPTOR-RELATED"/>
    <property type="match status" value="1"/>
</dbReference>
<evidence type="ECO:0000313" key="4">
    <source>
        <dbReference type="Proteomes" id="UP001190700"/>
    </source>
</evidence>
<feature type="transmembrane region" description="Helical" evidence="2">
    <location>
        <begin position="1860"/>
        <end position="1877"/>
    </location>
</feature>
<keyword evidence="2" id="KW-0472">Membrane</keyword>
<dbReference type="InterPro" id="IPR011050">
    <property type="entry name" value="Pectin_lyase_fold/virulence"/>
</dbReference>
<evidence type="ECO:0000256" key="2">
    <source>
        <dbReference type="SAM" id="Phobius"/>
    </source>
</evidence>
<protein>
    <submittedName>
        <fullName evidence="3">Uncharacterized protein</fullName>
    </submittedName>
</protein>
<sequence>MCYDDTVGFNCSVYASEAWCDTNGLTGEGWVEEWGAFDEWSHSLADEHCENSKRYSTPSYACCECGGGCVSDLPTCAPGTHIHADVVTVTKESPNVTWRIIEILDDTQDVITEENNFNSHWNYATEICLRSNGSFALQVEGSNSSFNDGSHVSVWITRDNASCALVFEETGKEQSEFVFTVKSSACEESEVPASMQGDSVATIVASNSFYAGSQLADLLQQGVEAINLQTSVLVHSVLPTLIRPLVLTGQCEANGGSYTYVEATDTSSSKCYLDGLSKTSLLRLKNNALTVSNIVLRNAHDLAIDGRNYSVITIEGCLITGTFSASENSSTVFADEHTNVTVIDSLFVSNEHRGALPAATSVWSASTLTMNNVTFYANLGDPLSKWLVLPQLMCAPCCTAWFSRCAWEQDCLVNNTLGVNGGLVHTIKSDITIVFERCTLSCFEVSNNGGIIYVGDEGTNVNITVTDCNIFRNHADQSGGVFYISAYAHVILSNSVIQENGALLGDGGVYYSGWGVDMTVFNSSISYNRVSSTQGLGGWIYAHRSMKLNAAFSRFENNQAYDGGAFYCTHSADTFEIPNHDHDHEEQHEGEETMEEEVVMHYPLMELNNCFLRGNAAANDGGAIFMTLEIDVVMNHCEVSNNSARGNGGALAISYSRMSLTNLIIANNTAVTGGAVRMLSSGLNMTECLLESNAASGMGGGMILVEMDSFFSIRSAFIGNSAITGGALQLEQSLSFLYENILKSNTAEYGAAIDVQGGTVHVPVTLTLYETLVAQNNARTYIGGGLSVTSAHVVITNCSRITQNHAGMFGGGIYAIGNSVAEIDGGSIVDGNMAGYEGGCLYADRSTFKLEEMQLHSCIALGQGGCGYLTQQSRLEGARLTILNCSSEDAGGAFLVSDASEIDLRWTEMSTSTSQAQGGCIAASNSQVSLVETTLANNRAVGGGGALSISHTILTVLECQLLDNTAVLRGGGIRVESGSLVNLSDTMLEGNTAESEGGGLSIVDDNAAALEHRNASETVVTITNCTFANSNGSHGGAVFLQKAEWLGGQTVLERLTLVNNSGVRDGGTHWEHIFWEFTNTSGNPPRCDNCSSTPEFIPILASSAVRFAALQDGNVSLEIPANGTLYANSTNAIPVFSYVALDYYGAVVIPFSSVSVYAQVETDSDLDLSGQTGVQYFSDGGLFTGLLATGMPGTSSSFQLDPLGMSGWETVTVNLHLIECAPGDHLNGLKCETCPAGSLKFSNDSNPCVSCEEYDGIECLGGASYRIDQGWWLSPNAQYCGDVAKRAEGESEEECLLNRVSKCDFIDACTTDGSAEEEAGRSGSGLQGPETIQVCDTERYSSNLPRCGGLLGLSCKHGYRADFVYRACKSCPPLMMVITVSAAVVLSICAMLYFLFMIFRTVDENVKGDSAEGTDDITTMMVRMNQGRCALGIFVGYVQVLGQMTLVFRTSLMPGMMNSMLRVFRPFAIIDTASLFNVPCILYHANLLEPSRTSMFYLGFYDAIITPWLVILFFVIVYRGIKFNIKRKKDSQMNILHNHMAELFDARAACAGCALFIITYMHPSVATRMFQLFSCEDVQFRSRNLSYQPFLRMNAGIRCFSTVWKTAASLDVVTIVFFVFGFPVALFVIMYRMHSFKKVRITCETGNEHRDLMTSGVWKLMNPNDALFFKTHQSFLMPRRRQGSDTGKVPKVDIYMHESSFELSTKEYEKAAQANDVLKKWKRTSKINLFDFVVTLGMRNTMICIKHDSAQTDPVPAAIHEKEDVCFGGLVQNVPVTMLDDAHVAKVMGQFYIPFQDRWYFWQAWDVTRRMLQTGMVVVVELATRSETAALMYALLISFVSILLHQTFQPFKNDAMNSLMLTVLINQFMMQVMIVWMREDESAETGIGIAMILMQMFIMTFTMTLVAPAMRPLFMLVRKKAEVAKTQIRRRMTRHKIKFHKPTSFKSLMSPSTPPSRPDSSEASEEQFESPSSDNGDEEQTKFPPMSRREKEKMDREEGHLPPAVREPNGGGGSRSVQFAEIVNRASSTIGTLSSAPSLEPMVQNPTYEFRGAVVRGTDRADGIMEVNAMSSSSDEICQAPLENDSIDDRVASYRMPAAVIGSLETTGAAANGDSNSAFGRLFSVDSAKGTADGESSVHRNVRATPQELVSVLDVGPRDSILDVGPRDSILDVGPRDAPAATLMTDSAWATDLPLLKTLNINLALRHDECQATGTGQSTTVGSAAQVVGLAGNEIDITIASQGDLWSPYENIVFDDKEDDGSMFHTQ</sequence>
<name>A0AAE0FMQ1_9CHLO</name>
<feature type="transmembrane region" description="Helical" evidence="2">
    <location>
        <begin position="1542"/>
        <end position="1562"/>
    </location>
</feature>
<dbReference type="SUPFAM" id="SSF51126">
    <property type="entry name" value="Pectin lyase-like"/>
    <property type="match status" value="3"/>
</dbReference>
<feature type="compositionally biased region" description="Basic and acidic residues" evidence="1">
    <location>
        <begin position="1987"/>
        <end position="2000"/>
    </location>
</feature>
<reference evidence="3 4" key="1">
    <citation type="journal article" date="2015" name="Genome Biol. Evol.">
        <title>Comparative Genomics of a Bacterivorous Green Alga Reveals Evolutionary Causalities and Consequences of Phago-Mixotrophic Mode of Nutrition.</title>
        <authorList>
            <person name="Burns J.A."/>
            <person name="Paasch A."/>
            <person name="Narechania A."/>
            <person name="Kim E."/>
        </authorList>
    </citation>
    <scope>NUCLEOTIDE SEQUENCE [LARGE SCALE GENOMIC DNA]</scope>
    <source>
        <strain evidence="3 4">PLY_AMNH</strain>
    </source>
</reference>
<feature type="compositionally biased region" description="Basic residues" evidence="1">
    <location>
        <begin position="1931"/>
        <end position="1943"/>
    </location>
</feature>
<accession>A0AAE0FMQ1</accession>
<evidence type="ECO:0000313" key="3">
    <source>
        <dbReference type="EMBL" id="KAK3262619.1"/>
    </source>
</evidence>
<gene>
    <name evidence="3" type="ORF">CYMTET_28533</name>
</gene>
<keyword evidence="4" id="KW-1185">Reference proteome</keyword>
<dbReference type="PANTHER" id="PTHR11319:SF35">
    <property type="entry name" value="OUTER MEMBRANE PROTEIN PMPC-RELATED"/>
    <property type="match status" value="1"/>
</dbReference>
<feature type="region of interest" description="Disordered" evidence="1">
    <location>
        <begin position="1931"/>
        <end position="2015"/>
    </location>
</feature>
<feature type="transmembrane region" description="Helical" evidence="2">
    <location>
        <begin position="1496"/>
        <end position="1521"/>
    </location>
</feature>
<feature type="transmembrane region" description="Helical" evidence="2">
    <location>
        <begin position="1830"/>
        <end position="1848"/>
    </location>
</feature>
<keyword evidence="2" id="KW-1133">Transmembrane helix</keyword>
<dbReference type="EMBL" id="LGRX02016064">
    <property type="protein sequence ID" value="KAK3262619.1"/>
    <property type="molecule type" value="Genomic_DNA"/>
</dbReference>